<organism evidence="2 3">
    <name type="scientific">Melipona bicolor</name>
    <dbReference type="NCBI Taxonomy" id="60889"/>
    <lineage>
        <taxon>Eukaryota</taxon>
        <taxon>Metazoa</taxon>
        <taxon>Ecdysozoa</taxon>
        <taxon>Arthropoda</taxon>
        <taxon>Hexapoda</taxon>
        <taxon>Insecta</taxon>
        <taxon>Pterygota</taxon>
        <taxon>Neoptera</taxon>
        <taxon>Endopterygota</taxon>
        <taxon>Hymenoptera</taxon>
        <taxon>Apocrita</taxon>
        <taxon>Aculeata</taxon>
        <taxon>Apoidea</taxon>
        <taxon>Anthophila</taxon>
        <taxon>Apidae</taxon>
        <taxon>Melipona</taxon>
    </lineage>
</organism>
<name>A0AA40G467_9HYME</name>
<feature type="region of interest" description="Disordered" evidence="1">
    <location>
        <begin position="72"/>
        <end position="92"/>
    </location>
</feature>
<comment type="caution">
    <text evidence="2">The sequence shown here is derived from an EMBL/GenBank/DDBJ whole genome shotgun (WGS) entry which is preliminary data.</text>
</comment>
<dbReference type="AlphaFoldDB" id="A0AA40G467"/>
<keyword evidence="3" id="KW-1185">Reference proteome</keyword>
<reference evidence="2" key="1">
    <citation type="submission" date="2021-10" db="EMBL/GenBank/DDBJ databases">
        <title>Melipona bicolor Genome sequencing and assembly.</title>
        <authorList>
            <person name="Araujo N.S."/>
            <person name="Arias M.C."/>
        </authorList>
    </citation>
    <scope>NUCLEOTIDE SEQUENCE</scope>
    <source>
        <strain evidence="2">USP_2M_L1-L4_2017</strain>
        <tissue evidence="2">Whole body</tissue>
    </source>
</reference>
<proteinExistence type="predicted"/>
<evidence type="ECO:0000256" key="1">
    <source>
        <dbReference type="SAM" id="MobiDB-lite"/>
    </source>
</evidence>
<accession>A0AA40G467</accession>
<protein>
    <submittedName>
        <fullName evidence="2">Uncharacterized protein</fullName>
    </submittedName>
</protein>
<dbReference type="Proteomes" id="UP001177670">
    <property type="component" value="Unassembled WGS sequence"/>
</dbReference>
<evidence type="ECO:0000313" key="2">
    <source>
        <dbReference type="EMBL" id="KAK1130622.1"/>
    </source>
</evidence>
<sequence>MLELLPTKHLPPLASKVAACRVFGIEHGVLRNLRSGIVPDRGQSGEQQRGIALDNGRIVGWCRAAFRESALENGEEPHRNRSCVSGKSVRPN</sequence>
<evidence type="ECO:0000313" key="3">
    <source>
        <dbReference type="Proteomes" id="UP001177670"/>
    </source>
</evidence>
<gene>
    <name evidence="2" type="ORF">K0M31_018741</name>
</gene>
<dbReference type="EMBL" id="JAHYIQ010000007">
    <property type="protein sequence ID" value="KAK1130622.1"/>
    <property type="molecule type" value="Genomic_DNA"/>
</dbReference>